<protein>
    <recommendedName>
        <fullName evidence="2">GON domain-containing protein</fullName>
    </recommendedName>
</protein>
<evidence type="ECO:0000313" key="4">
    <source>
        <dbReference type="Proteomes" id="UP000217289"/>
    </source>
</evidence>
<dbReference type="AlphaFoldDB" id="A0A250IM25"/>
<dbReference type="RefSeq" id="WP_157823786.1">
    <property type="nucleotide sequence ID" value="NZ_CP022163.1"/>
</dbReference>
<dbReference type="OrthoDB" id="3685584at2"/>
<dbReference type="PROSITE" id="PS51046">
    <property type="entry name" value="GON"/>
    <property type="match status" value="1"/>
</dbReference>
<accession>A0A250IM25</accession>
<feature type="domain" description="GON" evidence="2">
    <location>
        <begin position="194"/>
        <end position="403"/>
    </location>
</feature>
<evidence type="ECO:0000259" key="2">
    <source>
        <dbReference type="PROSITE" id="PS51046"/>
    </source>
</evidence>
<dbReference type="InterPro" id="IPR012314">
    <property type="entry name" value="Pept_M12B_GON-ADAMTSs"/>
</dbReference>
<proteinExistence type="predicted"/>
<name>A0A250IM25_9BACT</name>
<gene>
    <name evidence="3" type="ORF">MEBOL_006294</name>
</gene>
<sequence length="406" mass="42773">MSNRINGRLLCGALVGSMSLVACGPKAEEPASEVKDSAAVQSLVPGPLAVSCAEVKAAGLPMDRNHVLYLNAEFSKPYIAFCDAEGGTYLTLPTGEGRNFSQYINVAGKSVSTTWNRVRFDPATQTLDIEDFRFATSTGGIPQWDTYTVVYGMAGDCSHFNSSAGRANVDLTGLPFAVTANWRTDGYYAAGGSTKSSNDQVVDISGGGYCGNTAVDGAFTLSYVGYGSCDAVAAAGGTQDQDYTLYLGQDSNKPYEAYCATGGGTYLTLPTGAGRNFSQYINVAGKSVSTTWNRVRFDPATQTLDIEDFRFATSTGGIPQWDTYTVVYGMAGDCSGFNSSAGHANVDLTGLPFVVTANWRTDGYYAAGGSTKSSNDQVVDITGGGYCGNTAVDGAFTVSYRNRFPR</sequence>
<evidence type="ECO:0000256" key="1">
    <source>
        <dbReference type="ARBA" id="ARBA00022723"/>
    </source>
</evidence>
<keyword evidence="4" id="KW-1185">Reference proteome</keyword>
<dbReference type="EMBL" id="CP022163">
    <property type="protein sequence ID" value="ATB32805.1"/>
    <property type="molecule type" value="Genomic_DNA"/>
</dbReference>
<keyword evidence="1" id="KW-0479">Metal-binding</keyword>
<evidence type="ECO:0000313" key="3">
    <source>
        <dbReference type="EMBL" id="ATB32805.1"/>
    </source>
</evidence>
<organism evidence="3 4">
    <name type="scientific">Melittangium boletus DSM 14713</name>
    <dbReference type="NCBI Taxonomy" id="1294270"/>
    <lineage>
        <taxon>Bacteria</taxon>
        <taxon>Pseudomonadati</taxon>
        <taxon>Myxococcota</taxon>
        <taxon>Myxococcia</taxon>
        <taxon>Myxococcales</taxon>
        <taxon>Cystobacterineae</taxon>
        <taxon>Archangiaceae</taxon>
        <taxon>Melittangium</taxon>
    </lineage>
</organism>
<dbReference type="GO" id="GO:0008270">
    <property type="term" value="F:zinc ion binding"/>
    <property type="evidence" value="ECO:0007669"/>
    <property type="project" value="InterPro"/>
</dbReference>
<reference evidence="3 4" key="1">
    <citation type="submission" date="2017-06" db="EMBL/GenBank/DDBJ databases">
        <authorList>
            <person name="Kim H.J."/>
            <person name="Triplett B.A."/>
        </authorList>
    </citation>
    <scope>NUCLEOTIDE SEQUENCE [LARGE SCALE GENOMIC DNA]</scope>
    <source>
        <strain evidence="3 4">DSM 14713</strain>
    </source>
</reference>
<dbReference type="Pfam" id="PF08685">
    <property type="entry name" value="GON"/>
    <property type="match status" value="2"/>
</dbReference>
<dbReference type="GO" id="GO:0004222">
    <property type="term" value="F:metalloendopeptidase activity"/>
    <property type="evidence" value="ECO:0007669"/>
    <property type="project" value="InterPro"/>
</dbReference>
<dbReference type="KEGG" id="mbd:MEBOL_006294"/>
<dbReference type="Proteomes" id="UP000217289">
    <property type="component" value="Chromosome"/>
</dbReference>
<dbReference type="PROSITE" id="PS51257">
    <property type="entry name" value="PROKAR_LIPOPROTEIN"/>
    <property type="match status" value="1"/>
</dbReference>